<dbReference type="PANTHER" id="PTHR11908:SF132">
    <property type="entry name" value="ALDEHYDE OXIDASE 1-RELATED"/>
    <property type="match status" value="1"/>
</dbReference>
<dbReference type="InterPro" id="IPR008274">
    <property type="entry name" value="AldOxase/xan_DH_MoCoBD1"/>
</dbReference>
<dbReference type="InterPro" id="IPR036856">
    <property type="entry name" value="Ald_Oxase/Xan_DH_a/b_sf"/>
</dbReference>
<dbReference type="SUPFAM" id="SSF54665">
    <property type="entry name" value="CO dehydrogenase molybdoprotein N-domain-like"/>
    <property type="match status" value="1"/>
</dbReference>
<evidence type="ECO:0000256" key="1">
    <source>
        <dbReference type="ARBA" id="ARBA00022505"/>
    </source>
</evidence>
<accession>A0ABN0WQN2</accession>
<dbReference type="RefSeq" id="WP_344117385.1">
    <property type="nucleotide sequence ID" value="NZ_BAAABW010000012.1"/>
</dbReference>
<gene>
    <name evidence="4" type="ORF">GCM10010319_19920</name>
</gene>
<keyword evidence="5" id="KW-1185">Reference proteome</keyword>
<evidence type="ECO:0000313" key="5">
    <source>
        <dbReference type="Proteomes" id="UP001500063"/>
    </source>
</evidence>
<dbReference type="InterPro" id="IPR000674">
    <property type="entry name" value="Ald_Oxase/Xan_DH_a/b"/>
</dbReference>
<keyword evidence="1" id="KW-0500">Molybdenum</keyword>
<evidence type="ECO:0000256" key="2">
    <source>
        <dbReference type="ARBA" id="ARBA00023002"/>
    </source>
</evidence>
<name>A0ABN0WQN2_9ACTN</name>
<sequence length="721" mass="75679">MKDVVGAPVVRADALAKVTGAVRYAADVPEPDAAHAALVTGTVARGRIVALDTAAAEAVPGVRLVITHRSPEAKLPPGGFLGAGEEFQSSVNPLASDEIHYTGQIVALVVADSVEAAEEAAHRVTAEYEPRPAHATLAEEMAGARLCEDLSIEVGDTERALAEAPFVVEAEYTTPAMHHNPIELYSTTAAWCDGVLTAHVPSQSVQSTRAALALMFGLPVGSVRVLSPYVGGGFGCKASVLWHTVLVAAAARSLGRPVKLIVPREQMFTVGSFRPQTRHRVRLGAARDGRLLGYEHHTWWQNSRADVLPLPGAESTARLYTSPNISTREYVVPTDVNTPGFMRAPAEFPAAFALESALDELAEALGTDPLELRLRNEPARDPVTGLPFSSRSMEACRRRGAELFGWSRRDPRPGSMRDRDGLLIGWGCASSCYPVLRTPSRARVRLTAGGRAEVLVAAHDLGTGAYTVLAQIAAQELGLPVTGVTVRLGDSGLPAGPMSAGSMTTGSAGSAVRAAARAVRDRLPATGTVADPPGGVLEAEAAWAPPELDAEAARRGLDAEARGFAQAGAVSATHAMFSHGAQFVEVLVDPGTRRIRLGRMVGVFACGRIINPRTVRSQLAGGMIWGAGHALLEETQVDPALARFTNTDLGGYHIACNADIGEVTVETVDETDEVVNPLGAKGVGEIGVVGTAAAVANAVRHATGIRVRELPVLVDDVLPPR</sequence>
<reference evidence="4 5" key="1">
    <citation type="journal article" date="2019" name="Int. J. Syst. Evol. Microbiol.">
        <title>The Global Catalogue of Microorganisms (GCM) 10K type strain sequencing project: providing services to taxonomists for standard genome sequencing and annotation.</title>
        <authorList>
            <consortium name="The Broad Institute Genomics Platform"/>
            <consortium name="The Broad Institute Genome Sequencing Center for Infectious Disease"/>
            <person name="Wu L."/>
            <person name="Ma J."/>
        </authorList>
    </citation>
    <scope>NUCLEOTIDE SEQUENCE [LARGE SCALE GENOMIC DNA]</scope>
    <source>
        <strain evidence="4 5">JCM 4565</strain>
    </source>
</reference>
<dbReference type="InterPro" id="IPR046867">
    <property type="entry name" value="AldOxase/xan_DH_MoCoBD2"/>
</dbReference>
<comment type="caution">
    <text evidence="4">The sequence shown here is derived from an EMBL/GenBank/DDBJ whole genome shotgun (WGS) entry which is preliminary data.</text>
</comment>
<organism evidence="4 5">
    <name type="scientific">Streptomyces blastmyceticus</name>
    <dbReference type="NCBI Taxonomy" id="68180"/>
    <lineage>
        <taxon>Bacteria</taxon>
        <taxon>Bacillati</taxon>
        <taxon>Actinomycetota</taxon>
        <taxon>Actinomycetes</taxon>
        <taxon>Kitasatosporales</taxon>
        <taxon>Streptomycetaceae</taxon>
        <taxon>Streptomyces</taxon>
    </lineage>
</organism>
<keyword evidence="2" id="KW-0560">Oxidoreductase</keyword>
<evidence type="ECO:0000313" key="4">
    <source>
        <dbReference type="EMBL" id="GAA0343841.1"/>
    </source>
</evidence>
<protein>
    <submittedName>
        <fullName evidence="4">Xanthine dehydrogenase family protein molybdopterin-binding subunit</fullName>
    </submittedName>
</protein>
<dbReference type="Pfam" id="PF20256">
    <property type="entry name" value="MoCoBD_2"/>
    <property type="match status" value="1"/>
</dbReference>
<dbReference type="EMBL" id="BAAABW010000012">
    <property type="protein sequence ID" value="GAA0343841.1"/>
    <property type="molecule type" value="Genomic_DNA"/>
</dbReference>
<dbReference type="Pfam" id="PF02738">
    <property type="entry name" value="MoCoBD_1"/>
    <property type="match status" value="1"/>
</dbReference>
<dbReference type="SUPFAM" id="SSF56003">
    <property type="entry name" value="Molybdenum cofactor-binding domain"/>
    <property type="match status" value="1"/>
</dbReference>
<dbReference type="Gene3D" id="3.90.1170.50">
    <property type="entry name" value="Aldehyde oxidase/xanthine dehydrogenase, a/b hammerhead"/>
    <property type="match status" value="1"/>
</dbReference>
<proteinExistence type="predicted"/>
<dbReference type="Pfam" id="PF01315">
    <property type="entry name" value="Ald_Xan_dh_C"/>
    <property type="match status" value="1"/>
</dbReference>
<dbReference type="InterPro" id="IPR016208">
    <property type="entry name" value="Ald_Oxase/xanthine_DH-like"/>
</dbReference>
<feature type="domain" description="Aldehyde oxidase/xanthine dehydrogenase a/b hammerhead" evidence="3">
    <location>
        <begin position="19"/>
        <end position="132"/>
    </location>
</feature>
<dbReference type="SMART" id="SM01008">
    <property type="entry name" value="Ald_Xan_dh_C"/>
    <property type="match status" value="1"/>
</dbReference>
<evidence type="ECO:0000259" key="3">
    <source>
        <dbReference type="SMART" id="SM01008"/>
    </source>
</evidence>
<dbReference type="InterPro" id="IPR037165">
    <property type="entry name" value="AldOxase/xan_DH_Mopterin-bd_sf"/>
</dbReference>
<dbReference type="PANTHER" id="PTHR11908">
    <property type="entry name" value="XANTHINE DEHYDROGENASE"/>
    <property type="match status" value="1"/>
</dbReference>
<dbReference type="Proteomes" id="UP001500063">
    <property type="component" value="Unassembled WGS sequence"/>
</dbReference>
<dbReference type="Gene3D" id="3.30.365.10">
    <property type="entry name" value="Aldehyde oxidase/xanthine dehydrogenase, molybdopterin binding domain"/>
    <property type="match status" value="4"/>
</dbReference>